<dbReference type="InterPro" id="IPR005247">
    <property type="entry name" value="YbhB_YbcL/LppC-like"/>
</dbReference>
<comment type="caution">
    <text evidence="1">The sequence shown here is derived from an EMBL/GenBank/DDBJ whole genome shotgun (WGS) entry which is preliminary data.</text>
</comment>
<evidence type="ECO:0000313" key="1">
    <source>
        <dbReference type="EMBL" id="MBU8874587.1"/>
    </source>
</evidence>
<evidence type="ECO:0000313" key="2">
    <source>
        <dbReference type="Proteomes" id="UP000727907"/>
    </source>
</evidence>
<name>A0ABS6IJ08_9HYPH</name>
<protein>
    <submittedName>
        <fullName evidence="1">YbhB/YbcL family Raf kinase inhibitor-like protein</fullName>
    </submittedName>
</protein>
<dbReference type="Proteomes" id="UP000727907">
    <property type="component" value="Unassembled WGS sequence"/>
</dbReference>
<dbReference type="RefSeq" id="WP_216960390.1">
    <property type="nucleotide sequence ID" value="NZ_JAHOPB010000001.1"/>
</dbReference>
<dbReference type="PANTHER" id="PTHR30289:SF1">
    <property type="entry name" value="PEBP (PHOSPHATIDYLETHANOLAMINE-BINDING PROTEIN) FAMILY PROTEIN"/>
    <property type="match status" value="1"/>
</dbReference>
<dbReference type="Pfam" id="PF01161">
    <property type="entry name" value="PBP"/>
    <property type="match status" value="1"/>
</dbReference>
<keyword evidence="2" id="KW-1185">Reference proteome</keyword>
<dbReference type="CDD" id="cd00865">
    <property type="entry name" value="PEBP_bact_arch"/>
    <property type="match status" value="1"/>
</dbReference>
<dbReference type="GO" id="GO:0004860">
    <property type="term" value="F:protein kinase inhibitor activity"/>
    <property type="evidence" value="ECO:0007669"/>
    <property type="project" value="UniProtKB-KW"/>
</dbReference>
<gene>
    <name evidence="1" type="ORF">KQ910_12505</name>
</gene>
<dbReference type="PANTHER" id="PTHR30289">
    <property type="entry name" value="UNCHARACTERIZED PROTEIN YBCL-RELATED"/>
    <property type="match status" value="1"/>
</dbReference>
<dbReference type="NCBIfam" id="TIGR00481">
    <property type="entry name" value="YbhB/YbcL family Raf kinase inhibitor-like protein"/>
    <property type="match status" value="1"/>
</dbReference>
<proteinExistence type="predicted"/>
<dbReference type="EMBL" id="JAHOPB010000001">
    <property type="protein sequence ID" value="MBU8874587.1"/>
    <property type="molecule type" value="Genomic_DNA"/>
</dbReference>
<organism evidence="1 2">
    <name type="scientific">Reyranella humidisoli</name>
    <dbReference type="NCBI Taxonomy" id="2849149"/>
    <lineage>
        <taxon>Bacteria</taxon>
        <taxon>Pseudomonadati</taxon>
        <taxon>Pseudomonadota</taxon>
        <taxon>Alphaproteobacteria</taxon>
        <taxon>Hyphomicrobiales</taxon>
        <taxon>Reyranellaceae</taxon>
        <taxon>Reyranella</taxon>
    </lineage>
</organism>
<reference evidence="1 2" key="1">
    <citation type="submission" date="2021-06" db="EMBL/GenBank/DDBJ databases">
        <authorList>
            <person name="Lee D.H."/>
        </authorList>
    </citation>
    <scope>NUCLEOTIDE SEQUENCE [LARGE SCALE GENOMIC DNA]</scope>
    <source>
        <strain evidence="1 2">MMS21-HV4-11</strain>
    </source>
</reference>
<sequence length="168" mass="17501">MAFTLTSDSFKEGAALGMEHILSAEYGFGCGGGNKSPHLRWSGAPEGTKSFAVHCFDPDAPTGSGFWHWVVVNIPAGTTELALDAGNPKAGLLPKGALQTRTDFGAPGYGGPCPPPGHGPHRYVFTVFAVKEETLPVAADTSAAIVGFQLHFNTLAKAALTGKFERTA</sequence>
<accession>A0ABS6IJ08</accession>
<keyword evidence="1" id="KW-0649">Protein kinase inhibitor</keyword>
<dbReference type="InterPro" id="IPR008914">
    <property type="entry name" value="PEBP"/>
</dbReference>